<proteinExistence type="predicted"/>
<feature type="transmembrane region" description="Helical" evidence="1">
    <location>
        <begin position="7"/>
        <end position="26"/>
    </location>
</feature>
<dbReference type="PaxDb" id="1114965-Spaf_1885"/>
<dbReference type="Proteomes" id="UP000002865">
    <property type="component" value="Chromosome"/>
</dbReference>
<dbReference type="EMBL" id="CP003122">
    <property type="protein sequence ID" value="AFJ26830.1"/>
    <property type="molecule type" value="Genomic_DNA"/>
</dbReference>
<name>I1ZP56_STRPA</name>
<dbReference type="RefSeq" id="WP_014713961.1">
    <property type="nucleotide sequence ID" value="NC_017905.1"/>
</dbReference>
<evidence type="ECO:0000313" key="2">
    <source>
        <dbReference type="EMBL" id="AFJ26830.1"/>
    </source>
</evidence>
<sequence>MNVLKKFLSLKLVFILGVIVGLVFYFKPQETKKNPIEKRPSSTKVIHEGNLKDVQLFGEKNQFVLSKDLTLVDGKYLVGFDYVKTDDRIKWEYVGFRYYEIDNHFKETTVNALDEIRKTAPKAFIYDYQINVNSGVSVVDLIYFDSRSAMERSIGNGKNIYYKLDEQKYYSKYAIPEGSAVKEKIIDYTNLMELIDKNTGFELQSGFKFQKQAKNVKTDINLFAIYPEFKEKMLSGKYWIEPRLQLLSSKEWFDTLLHWFAPKGQDTLPGVKIEARYSIDGQEHEIRSYDEFKQYYNGKGGELVSKASSGTLGEESWI</sequence>
<dbReference type="KEGG" id="scf:Spaf_1885"/>
<protein>
    <submittedName>
        <fullName evidence="2">Uncharacterized protein</fullName>
    </submittedName>
</protein>
<keyword evidence="1" id="KW-0812">Transmembrane</keyword>
<dbReference type="STRING" id="1114965.Spaf_1885"/>
<accession>I1ZP56</accession>
<keyword evidence="1" id="KW-0472">Membrane</keyword>
<reference evidence="2 3" key="1">
    <citation type="journal article" date="2012" name="PLoS ONE">
        <title>Complete Genome and Transcriptomes of Streptococcus parasanguinis FW213: Phylogenic Relations and Potential Virulence Mechanisms.</title>
        <authorList>
            <person name="Geng J."/>
            <person name="Chiu C.H."/>
            <person name="Tang P."/>
            <person name="Chen Y."/>
            <person name="Shieh H.R."/>
            <person name="Hu S."/>
            <person name="Chen Y.Y."/>
        </authorList>
    </citation>
    <scope>NUCLEOTIDE SEQUENCE [LARGE SCALE GENOMIC DNA]</scope>
    <source>
        <strain evidence="2 3">FW213</strain>
    </source>
</reference>
<evidence type="ECO:0000256" key="1">
    <source>
        <dbReference type="SAM" id="Phobius"/>
    </source>
</evidence>
<organism evidence="2 3">
    <name type="scientific">Streptococcus parasanguinis FW213</name>
    <dbReference type="NCBI Taxonomy" id="1114965"/>
    <lineage>
        <taxon>Bacteria</taxon>
        <taxon>Bacillati</taxon>
        <taxon>Bacillota</taxon>
        <taxon>Bacilli</taxon>
        <taxon>Lactobacillales</taxon>
        <taxon>Streptococcaceae</taxon>
        <taxon>Streptococcus</taxon>
    </lineage>
</organism>
<keyword evidence="1" id="KW-1133">Transmembrane helix</keyword>
<dbReference type="HOGENOM" id="CLU_073328_0_0_9"/>
<evidence type="ECO:0000313" key="3">
    <source>
        <dbReference type="Proteomes" id="UP000002865"/>
    </source>
</evidence>
<dbReference type="AlphaFoldDB" id="I1ZP56"/>
<gene>
    <name evidence="2" type="ORF">Spaf_1885</name>
</gene>
<dbReference type="PATRIC" id="fig|1114965.3.peg.1804"/>